<keyword evidence="3" id="KW-1185">Reference proteome</keyword>
<gene>
    <name evidence="2" type="ORF">EYF80_009972</name>
</gene>
<feature type="compositionally biased region" description="Basic and acidic residues" evidence="1">
    <location>
        <begin position="105"/>
        <end position="119"/>
    </location>
</feature>
<proteinExistence type="predicted"/>
<evidence type="ECO:0000313" key="3">
    <source>
        <dbReference type="Proteomes" id="UP000314294"/>
    </source>
</evidence>
<feature type="region of interest" description="Disordered" evidence="1">
    <location>
        <begin position="100"/>
        <end position="132"/>
    </location>
</feature>
<organism evidence="2 3">
    <name type="scientific">Liparis tanakae</name>
    <name type="common">Tanaka's snailfish</name>
    <dbReference type="NCBI Taxonomy" id="230148"/>
    <lineage>
        <taxon>Eukaryota</taxon>
        <taxon>Metazoa</taxon>
        <taxon>Chordata</taxon>
        <taxon>Craniata</taxon>
        <taxon>Vertebrata</taxon>
        <taxon>Euteleostomi</taxon>
        <taxon>Actinopterygii</taxon>
        <taxon>Neopterygii</taxon>
        <taxon>Teleostei</taxon>
        <taxon>Neoteleostei</taxon>
        <taxon>Acanthomorphata</taxon>
        <taxon>Eupercaria</taxon>
        <taxon>Perciformes</taxon>
        <taxon>Cottioidei</taxon>
        <taxon>Cottales</taxon>
        <taxon>Liparidae</taxon>
        <taxon>Liparis</taxon>
    </lineage>
</organism>
<dbReference type="Proteomes" id="UP000314294">
    <property type="component" value="Unassembled WGS sequence"/>
</dbReference>
<dbReference type="EMBL" id="SRLO01000061">
    <property type="protein sequence ID" value="TNN79739.1"/>
    <property type="molecule type" value="Genomic_DNA"/>
</dbReference>
<evidence type="ECO:0000256" key="1">
    <source>
        <dbReference type="SAM" id="MobiDB-lite"/>
    </source>
</evidence>
<protein>
    <submittedName>
        <fullName evidence="2">Uncharacterized protein</fullName>
    </submittedName>
</protein>
<comment type="caution">
    <text evidence="2">The sequence shown here is derived from an EMBL/GenBank/DDBJ whole genome shotgun (WGS) entry which is preliminary data.</text>
</comment>
<name>A0A4Z2INY7_9TELE</name>
<accession>A0A4Z2INY7</accession>
<feature type="region of interest" description="Disordered" evidence="1">
    <location>
        <begin position="145"/>
        <end position="172"/>
    </location>
</feature>
<evidence type="ECO:0000313" key="2">
    <source>
        <dbReference type="EMBL" id="TNN79739.1"/>
    </source>
</evidence>
<sequence length="515" mass="55480">MPRQSCVNTGSTVVITAGSDETLCLRVRGEVCYLYCTVCAVCVSGKERSARDGRRKREQCVECLRSIYLKELRWWNHTIGFLAPCDHLLREKCLEEEEVEEEEDRDKRRQTETDREKWKNLPSDPECFPHGGRRQQLRNAMLQRQPRGSDPGLRTGELAGLQSSGKGLGMAGRDDVLRSSSCNLLDTGNKKTRQQPQEPRVSRVANIPISLFSGGARTPPLTLKSACWKLHFAFGEIFLKACRVAVSQVPASDQWCKSVVNDRTAVPPVESTAILHTGLDMPSYWIERRLWANVDCCYAIVNKEAAGIKILFPGDAPRSTAADPERMASSIASLAKAGFVGVLAPGCTTVQGLPWGKAGGGGGGAIMGGGGGGGGGGGVKTGGEVPRQIPIWGCGLGVDHGRVLALYHALRGSVTLVGQAAATAAAAQRHGLLLGFRANTVSDVVASGLNLAAVLLAFSDSSTLWLDLLIEDWTCTDPLAVLLAFSDSSTLWLDLFTVDWTRTDPLAVLLLRVLQ</sequence>
<reference evidence="2 3" key="1">
    <citation type="submission" date="2019-03" db="EMBL/GenBank/DDBJ databases">
        <title>First draft genome of Liparis tanakae, snailfish: a comprehensive survey of snailfish specific genes.</title>
        <authorList>
            <person name="Kim W."/>
            <person name="Song I."/>
            <person name="Jeong J.-H."/>
            <person name="Kim D."/>
            <person name="Kim S."/>
            <person name="Ryu S."/>
            <person name="Song J.Y."/>
            <person name="Lee S.K."/>
        </authorList>
    </citation>
    <scope>NUCLEOTIDE SEQUENCE [LARGE SCALE GENOMIC DNA]</scope>
    <source>
        <tissue evidence="2">Muscle</tissue>
    </source>
</reference>
<dbReference type="AlphaFoldDB" id="A0A4Z2INY7"/>
<feature type="region of interest" description="Disordered" evidence="1">
    <location>
        <begin position="181"/>
        <end position="200"/>
    </location>
</feature>